<dbReference type="AlphaFoldDB" id="Q4JCS9"/>
<evidence type="ECO:0000256" key="1">
    <source>
        <dbReference type="SAM" id="MobiDB-lite"/>
    </source>
</evidence>
<feature type="region of interest" description="Disordered" evidence="1">
    <location>
        <begin position="1"/>
        <end position="81"/>
    </location>
</feature>
<feature type="compositionally biased region" description="Basic residues" evidence="1">
    <location>
        <begin position="22"/>
        <end position="31"/>
    </location>
</feature>
<protein>
    <submittedName>
        <fullName evidence="2">MHC class I antigen</fullName>
    </submittedName>
</protein>
<proteinExistence type="predicted"/>
<feature type="non-terminal residue" evidence="2">
    <location>
        <position position="81"/>
    </location>
</feature>
<organism evidence="2">
    <name type="scientific">Panthera leo persica</name>
    <name type="common">Asiatic lion</name>
    <dbReference type="NCBI Taxonomy" id="83386"/>
    <lineage>
        <taxon>Eukaryota</taxon>
        <taxon>Metazoa</taxon>
        <taxon>Chordata</taxon>
        <taxon>Craniata</taxon>
        <taxon>Vertebrata</taxon>
        <taxon>Euteleostomi</taxon>
        <taxon>Mammalia</taxon>
        <taxon>Eutheria</taxon>
        <taxon>Laurasiatheria</taxon>
        <taxon>Carnivora</taxon>
        <taxon>Feliformia</taxon>
        <taxon>Felidae</taxon>
        <taxon>Pantherinae</taxon>
        <taxon>Panthera</taxon>
    </lineage>
</organism>
<name>Q4JCS9_PANLE</name>
<dbReference type="EMBL" id="AY910008">
    <property type="protein sequence ID" value="AAY15448.1"/>
    <property type="molecule type" value="Genomic_DNA"/>
</dbReference>
<sequence>AQHPENVRLRRGPRPALPPRVHSARLQRRGLHRPERGPALQDRGGHSGADHPPQVGGRRCGGAGEELPGGLMRGVARQIPG</sequence>
<accession>Q4JCS9</accession>
<evidence type="ECO:0000313" key="2">
    <source>
        <dbReference type="EMBL" id="AAY15448.1"/>
    </source>
</evidence>
<reference evidence="2" key="1">
    <citation type="journal article" date="2005" name="Tissue Antigens">
        <title>Major histocompatibility complex class I polymorphism in Asiatic lions.</title>
        <authorList>
            <person name="Sachdev M."/>
            <person name="Sankaranarayanan R."/>
            <person name="Reddanna P."/>
            <person name="Thangaraj K."/>
            <person name="Singh L."/>
        </authorList>
    </citation>
    <scope>NUCLEOTIDE SEQUENCE</scope>
    <source>
        <tissue evidence="2">Blood</tissue>
    </source>
</reference>
<feature type="non-terminal residue" evidence="2">
    <location>
        <position position="1"/>
    </location>
</feature>